<reference evidence="2" key="1">
    <citation type="submission" date="2022-11" db="EMBL/GenBank/DDBJ databases">
        <authorList>
            <person name="Kikuchi T."/>
        </authorList>
    </citation>
    <scope>NUCLEOTIDE SEQUENCE</scope>
    <source>
        <strain evidence="2">PS1010</strain>
    </source>
</reference>
<accession>A0A9P1N925</accession>
<protein>
    <submittedName>
        <fullName evidence="2">Uncharacterized protein</fullName>
    </submittedName>
</protein>
<keyword evidence="1" id="KW-1133">Transmembrane helix</keyword>
<proteinExistence type="predicted"/>
<dbReference type="Proteomes" id="UP001152747">
    <property type="component" value="Unassembled WGS sequence"/>
</dbReference>
<dbReference type="EMBL" id="CANHGI010000006">
    <property type="protein sequence ID" value="CAI5455591.1"/>
    <property type="molecule type" value="Genomic_DNA"/>
</dbReference>
<feature type="transmembrane region" description="Helical" evidence="1">
    <location>
        <begin position="12"/>
        <end position="32"/>
    </location>
</feature>
<dbReference type="AlphaFoldDB" id="A0A9P1N925"/>
<comment type="caution">
    <text evidence="2">The sequence shown here is derived from an EMBL/GenBank/DDBJ whole genome shotgun (WGS) entry which is preliminary data.</text>
</comment>
<gene>
    <name evidence="2" type="ORF">CAMP_LOCUS18228</name>
</gene>
<evidence type="ECO:0000313" key="3">
    <source>
        <dbReference type="Proteomes" id="UP001152747"/>
    </source>
</evidence>
<evidence type="ECO:0000313" key="2">
    <source>
        <dbReference type="EMBL" id="CAI5455591.1"/>
    </source>
</evidence>
<keyword evidence="3" id="KW-1185">Reference proteome</keyword>
<keyword evidence="1" id="KW-0472">Membrane</keyword>
<dbReference type="OrthoDB" id="5863914at2759"/>
<keyword evidence="1" id="KW-0812">Transmembrane</keyword>
<organism evidence="2 3">
    <name type="scientific">Caenorhabditis angaria</name>
    <dbReference type="NCBI Taxonomy" id="860376"/>
    <lineage>
        <taxon>Eukaryota</taxon>
        <taxon>Metazoa</taxon>
        <taxon>Ecdysozoa</taxon>
        <taxon>Nematoda</taxon>
        <taxon>Chromadorea</taxon>
        <taxon>Rhabditida</taxon>
        <taxon>Rhabditina</taxon>
        <taxon>Rhabditomorpha</taxon>
        <taxon>Rhabditoidea</taxon>
        <taxon>Rhabditidae</taxon>
        <taxon>Peloderinae</taxon>
        <taxon>Caenorhabditis</taxon>
    </lineage>
</organism>
<evidence type="ECO:0000256" key="1">
    <source>
        <dbReference type="SAM" id="Phobius"/>
    </source>
</evidence>
<sequence>MVLLKSGDMWLVVLCFVLPAIIFSLFALVAWLRVLQLNYRRRIESENAEREAKKKATQIESLITKKDGKVFCNIPIKVEDIETGAMFLYNSDENLAINIVNENELKEPLVDNEEI</sequence>
<name>A0A9P1N925_9PELO</name>